<dbReference type="RefSeq" id="WP_012969732.1">
    <property type="nucleotide sequence ID" value="NC_013851.1"/>
</dbReference>
<evidence type="ECO:0000256" key="2">
    <source>
        <dbReference type="SAM" id="MobiDB-lite"/>
    </source>
</evidence>
<keyword evidence="5" id="KW-1185">Reference proteome</keyword>
<dbReference type="Proteomes" id="UP000001441">
    <property type="component" value="Chromosome"/>
</dbReference>
<feature type="region of interest" description="Disordered" evidence="2">
    <location>
        <begin position="144"/>
        <end position="190"/>
    </location>
</feature>
<dbReference type="OrthoDB" id="5768987at2"/>
<feature type="coiled-coil region" evidence="1">
    <location>
        <begin position="211"/>
        <end position="238"/>
    </location>
</feature>
<organism evidence="4 5">
    <name type="scientific">Allochromatium vinosum (strain ATCC 17899 / DSM 180 / NBRC 103801 / NCIMB 10441 / D)</name>
    <name type="common">Chromatium vinosum</name>
    <dbReference type="NCBI Taxonomy" id="572477"/>
    <lineage>
        <taxon>Bacteria</taxon>
        <taxon>Pseudomonadati</taxon>
        <taxon>Pseudomonadota</taxon>
        <taxon>Gammaproteobacteria</taxon>
        <taxon>Chromatiales</taxon>
        <taxon>Chromatiaceae</taxon>
        <taxon>Allochromatium</taxon>
    </lineage>
</organism>
<evidence type="ECO:0000313" key="4">
    <source>
        <dbReference type="EMBL" id="ADC61456.1"/>
    </source>
</evidence>
<sequence length="277" mass="28913">MASSEEKSSSRSGLGWFPKLILWAAVIGFGYVYLSSVDREGGGTTASSMLDSIAKLSPVSLSSLPGFSDKEESAADPVEVAQGDEALKTEAAKPVAQTESAAFARSLANDKPEPSAEAPKSVPQPPVSYATAALKVPAESASVPAEAPAPAPAPVAPTVSATAEPPASAPVAAAPSMPAPSAAQPAPMSPSVMPAPGERAPMTRMPASEWMAQREQQRAEMMAQYEAMRREADERMRQYWGQMREAMPMHGVPYAHPGYAPGYMPGYAPGVYGPPVR</sequence>
<keyword evidence="1" id="KW-0175">Coiled coil</keyword>
<feature type="region of interest" description="Disordered" evidence="2">
    <location>
        <begin position="65"/>
        <end position="125"/>
    </location>
</feature>
<dbReference type="EMBL" id="CP001896">
    <property type="protein sequence ID" value="ADC61456.1"/>
    <property type="molecule type" value="Genomic_DNA"/>
</dbReference>
<evidence type="ECO:0000256" key="1">
    <source>
        <dbReference type="SAM" id="Coils"/>
    </source>
</evidence>
<evidence type="ECO:0000256" key="3">
    <source>
        <dbReference type="SAM" id="Phobius"/>
    </source>
</evidence>
<dbReference type="HOGENOM" id="CLU_1115365_0_0_6"/>
<accession>D3RNU6</accession>
<protein>
    <submittedName>
        <fullName evidence="4">Uncharacterized protein</fullName>
    </submittedName>
</protein>
<keyword evidence="3" id="KW-0472">Membrane</keyword>
<evidence type="ECO:0000313" key="5">
    <source>
        <dbReference type="Proteomes" id="UP000001441"/>
    </source>
</evidence>
<keyword evidence="3" id="KW-0812">Transmembrane</keyword>
<gene>
    <name evidence="4" type="ordered locus">Alvin_0499</name>
</gene>
<feature type="transmembrane region" description="Helical" evidence="3">
    <location>
        <begin position="16"/>
        <end position="34"/>
    </location>
</feature>
<dbReference type="eggNOG" id="ENOG5032S3A">
    <property type="taxonomic scope" value="Bacteria"/>
</dbReference>
<dbReference type="STRING" id="572477.Alvin_0499"/>
<dbReference type="KEGG" id="alv:Alvin_0499"/>
<feature type="compositionally biased region" description="Low complexity" evidence="2">
    <location>
        <begin position="156"/>
        <end position="190"/>
    </location>
</feature>
<keyword evidence="3" id="KW-1133">Transmembrane helix</keyword>
<name>D3RNU6_ALLVD</name>
<dbReference type="AlphaFoldDB" id="D3RNU6"/>
<proteinExistence type="predicted"/>
<reference evidence="4 5" key="1">
    <citation type="journal article" date="2011" name="Stand. Genomic Sci.">
        <title>Complete genome sequence of Allochromatium vinosum DSM 180(T).</title>
        <authorList>
            <person name="Weissgerber T."/>
            <person name="Zigann R."/>
            <person name="Bruce D."/>
            <person name="Chang Y.J."/>
            <person name="Detter J.C."/>
            <person name="Han C."/>
            <person name="Hauser L."/>
            <person name="Jeffries C.D."/>
            <person name="Land M."/>
            <person name="Munk A.C."/>
            <person name="Tapia R."/>
            <person name="Dahl C."/>
        </authorList>
    </citation>
    <scope>NUCLEOTIDE SEQUENCE [LARGE SCALE GENOMIC DNA]</scope>
    <source>
        <strain evidence="5">ATCC 17899 / DSM 180 / NBRC 103801 / NCIMB 10441 / D</strain>
    </source>
</reference>